<dbReference type="Proteomes" id="UP001055072">
    <property type="component" value="Unassembled WGS sequence"/>
</dbReference>
<protein>
    <submittedName>
        <fullName evidence="1">Uncharacterized protein</fullName>
    </submittedName>
</protein>
<proteinExistence type="predicted"/>
<accession>A0ACB8U842</accession>
<gene>
    <name evidence="1" type="ORF">BDY19DRAFT_905346</name>
</gene>
<dbReference type="EMBL" id="MU274908">
    <property type="protein sequence ID" value="KAI0090329.1"/>
    <property type="molecule type" value="Genomic_DNA"/>
</dbReference>
<evidence type="ECO:0000313" key="2">
    <source>
        <dbReference type="Proteomes" id="UP001055072"/>
    </source>
</evidence>
<evidence type="ECO:0000313" key="1">
    <source>
        <dbReference type="EMBL" id="KAI0090329.1"/>
    </source>
</evidence>
<organism evidence="1 2">
    <name type="scientific">Irpex rosettiformis</name>
    <dbReference type="NCBI Taxonomy" id="378272"/>
    <lineage>
        <taxon>Eukaryota</taxon>
        <taxon>Fungi</taxon>
        <taxon>Dikarya</taxon>
        <taxon>Basidiomycota</taxon>
        <taxon>Agaricomycotina</taxon>
        <taxon>Agaricomycetes</taxon>
        <taxon>Polyporales</taxon>
        <taxon>Irpicaceae</taxon>
        <taxon>Irpex</taxon>
    </lineage>
</organism>
<comment type="caution">
    <text evidence="1">The sequence shown here is derived from an EMBL/GenBank/DDBJ whole genome shotgun (WGS) entry which is preliminary data.</text>
</comment>
<reference evidence="1" key="1">
    <citation type="journal article" date="2021" name="Environ. Microbiol.">
        <title>Gene family expansions and transcriptome signatures uncover fungal adaptations to wood decay.</title>
        <authorList>
            <person name="Hage H."/>
            <person name="Miyauchi S."/>
            <person name="Viragh M."/>
            <person name="Drula E."/>
            <person name="Min B."/>
            <person name="Chaduli D."/>
            <person name="Navarro D."/>
            <person name="Favel A."/>
            <person name="Norest M."/>
            <person name="Lesage-Meessen L."/>
            <person name="Balint B."/>
            <person name="Merenyi Z."/>
            <person name="de Eugenio L."/>
            <person name="Morin E."/>
            <person name="Martinez A.T."/>
            <person name="Baldrian P."/>
            <person name="Stursova M."/>
            <person name="Martinez M.J."/>
            <person name="Novotny C."/>
            <person name="Magnuson J.K."/>
            <person name="Spatafora J.W."/>
            <person name="Maurice S."/>
            <person name="Pangilinan J."/>
            <person name="Andreopoulos W."/>
            <person name="LaButti K."/>
            <person name="Hundley H."/>
            <person name="Na H."/>
            <person name="Kuo A."/>
            <person name="Barry K."/>
            <person name="Lipzen A."/>
            <person name="Henrissat B."/>
            <person name="Riley R."/>
            <person name="Ahrendt S."/>
            <person name="Nagy L.G."/>
            <person name="Grigoriev I.V."/>
            <person name="Martin F."/>
            <person name="Rosso M.N."/>
        </authorList>
    </citation>
    <scope>NUCLEOTIDE SEQUENCE</scope>
    <source>
        <strain evidence="1">CBS 384.51</strain>
    </source>
</reference>
<sequence>MDREERPQESGLNTVLADSAQRRLLSTPLLGSELKRCRCCSLQETIGPWGNRITPSSADGDVAQCHTCTQLPIVDGSIPRTNFSSCSAIDVYANTSNRATSTSFAGLLLGLNLVPKILIQTRQHIAIRDRNPRRAAEISCDEFPKLEVCVASHTIRCTQARTQNVSHGPIEIGSVSSVVVW</sequence>
<keyword evidence="2" id="KW-1185">Reference proteome</keyword>
<name>A0ACB8U842_9APHY</name>